<name>A0A0S4IHF5_BODSA</name>
<feature type="transmembrane region" description="Helical" evidence="5">
    <location>
        <begin position="479"/>
        <end position="498"/>
    </location>
</feature>
<evidence type="ECO:0000256" key="1">
    <source>
        <dbReference type="ARBA" id="ARBA00004141"/>
    </source>
</evidence>
<dbReference type="EMBL" id="CYKH01000040">
    <property type="protein sequence ID" value="CUE63962.1"/>
    <property type="molecule type" value="Genomic_DNA"/>
</dbReference>
<keyword evidence="4 5" id="KW-0472">Membrane</keyword>
<dbReference type="OMA" id="GTWGYED"/>
<dbReference type="AlphaFoldDB" id="A0A0S4IHF5"/>
<organism evidence="7 8">
    <name type="scientific">Bodo saltans</name>
    <name type="common">Flagellated protozoan</name>
    <dbReference type="NCBI Taxonomy" id="75058"/>
    <lineage>
        <taxon>Eukaryota</taxon>
        <taxon>Discoba</taxon>
        <taxon>Euglenozoa</taxon>
        <taxon>Kinetoplastea</taxon>
        <taxon>Metakinetoplastina</taxon>
        <taxon>Eubodonida</taxon>
        <taxon>Bodonidae</taxon>
        <taxon>Bodo</taxon>
    </lineage>
</organism>
<dbReference type="OrthoDB" id="296386at2759"/>
<evidence type="ECO:0000256" key="4">
    <source>
        <dbReference type="ARBA" id="ARBA00023136"/>
    </source>
</evidence>
<keyword evidence="8" id="KW-1185">Reference proteome</keyword>
<comment type="subcellular location">
    <subcellularLocation>
        <location evidence="1">Membrane</location>
        <topology evidence="1">Multi-pass membrane protein</topology>
    </subcellularLocation>
</comment>
<protein>
    <recommendedName>
        <fullName evidence="6">Anoctamin transmembrane domain-containing protein</fullName>
    </recommendedName>
</protein>
<feature type="transmembrane region" description="Helical" evidence="5">
    <location>
        <begin position="704"/>
        <end position="725"/>
    </location>
</feature>
<keyword evidence="3 5" id="KW-1133">Transmembrane helix</keyword>
<dbReference type="GO" id="GO:0005254">
    <property type="term" value="F:chloride channel activity"/>
    <property type="evidence" value="ECO:0007669"/>
    <property type="project" value="TreeGrafter"/>
</dbReference>
<dbReference type="Pfam" id="PF04547">
    <property type="entry name" value="Anoctamin"/>
    <property type="match status" value="1"/>
</dbReference>
<reference evidence="8" key="1">
    <citation type="submission" date="2015-09" db="EMBL/GenBank/DDBJ databases">
        <authorList>
            <consortium name="Pathogen Informatics"/>
        </authorList>
    </citation>
    <scope>NUCLEOTIDE SEQUENCE [LARGE SCALE GENOMIC DNA]</scope>
    <source>
        <strain evidence="8">Lake Konstanz</strain>
    </source>
</reference>
<evidence type="ECO:0000256" key="2">
    <source>
        <dbReference type="ARBA" id="ARBA00022692"/>
    </source>
</evidence>
<feature type="transmembrane region" description="Helical" evidence="5">
    <location>
        <begin position="614"/>
        <end position="637"/>
    </location>
</feature>
<keyword evidence="2 5" id="KW-0812">Transmembrane</keyword>
<dbReference type="GO" id="GO:0016020">
    <property type="term" value="C:membrane"/>
    <property type="evidence" value="ECO:0007669"/>
    <property type="project" value="UniProtKB-SubCell"/>
</dbReference>
<dbReference type="InterPro" id="IPR049452">
    <property type="entry name" value="Anoctamin_TM"/>
</dbReference>
<feature type="transmembrane region" description="Helical" evidence="5">
    <location>
        <begin position="276"/>
        <end position="293"/>
    </location>
</feature>
<dbReference type="VEuPathDB" id="TriTrypDB:BSAL_50355"/>
<dbReference type="Proteomes" id="UP000051952">
    <property type="component" value="Unassembled WGS sequence"/>
</dbReference>
<feature type="transmembrane region" description="Helical" evidence="5">
    <location>
        <begin position="400"/>
        <end position="422"/>
    </location>
</feature>
<evidence type="ECO:0000313" key="7">
    <source>
        <dbReference type="EMBL" id="CUE63962.1"/>
    </source>
</evidence>
<feature type="transmembrane region" description="Helical" evidence="5">
    <location>
        <begin position="658"/>
        <end position="684"/>
    </location>
</feature>
<feature type="transmembrane region" description="Helical" evidence="5">
    <location>
        <begin position="434"/>
        <end position="455"/>
    </location>
</feature>
<dbReference type="PANTHER" id="PTHR12308:SF73">
    <property type="entry name" value="ANOCTAMIN"/>
    <property type="match status" value="1"/>
</dbReference>
<accession>A0A0S4IHF5</accession>
<dbReference type="PANTHER" id="PTHR12308">
    <property type="entry name" value="ANOCTAMIN"/>
    <property type="match status" value="1"/>
</dbReference>
<gene>
    <name evidence="7" type="ORF">BSAL_50355</name>
</gene>
<sequence length="783" mass="87773">MLSPLSAIINGRAQHDGVNANAPSHQRPTPTPFQKTIDIILRLQSKSLLLDPPDMLRRASPSSLLAPTNHMFAGWELVEENLFLSLDKDELFIRITANDDQLLEYAAKQGIYLNTHPYSFAGGAPLVYSRAMDEDLHRSVDSFLTVYPESVIASASAYSVTAKGGASGARNATTRGFILEAPDRSRLTVRLIRESLRFGGCGIQIAEMKKRKTLVRNFFPLHSSQHSERLNLHQWGSLMTMFSTTPLLQDNANVVEYFGEEVALYFLWIVKFTKTLIPLAAIGFVCGIISSVAKSTNSAGSTQDVAGGLFSFACVLWGVGWNIRWLRCEQAFAVEHGQDAQMSQELVRDEFEPTGEEPVAPTDIFNMKFDVPLTLRRLADGSLVNLTSNKTRRLLMRYAVAYPIILLLTAAMLTVMVLLTYWRFQNPDSNVVSYASSALSIVASSGFGWIFDFAAEKFNSMENNRTESEEAAQVIGKNFFFNFFSKFFTLLTIMLWPADVGSRPVDDAERLDQIEAQMLVVCVVKPMVQNIQEIVLPIVMTQLRIRRDFHGGSTFRGLVSLVTREEIATERVQVEAHNTASVSREERGRSLWLEAQMEPYESTRGDYLEITLQFGFMTMFAATFPWSAVAALVYNIMEVRVDAWKLLNYHQRPMARPANTIGAWNAISFFIVCVALATNGYLIAIMGRFRDAIDLNADSDSEKYQFFAAVQYVWLVCIFFLFATVSRNSSITQKIKAKQALLTNFATRKRISGILKSQYELKAGTGVLSRSDADPRMFDVNEV</sequence>
<feature type="domain" description="Anoctamin transmembrane" evidence="6">
    <location>
        <begin position="256"/>
        <end position="738"/>
    </location>
</feature>
<dbReference type="InterPro" id="IPR007632">
    <property type="entry name" value="Anoctamin"/>
</dbReference>
<proteinExistence type="predicted"/>
<evidence type="ECO:0000259" key="6">
    <source>
        <dbReference type="Pfam" id="PF04547"/>
    </source>
</evidence>
<evidence type="ECO:0000313" key="8">
    <source>
        <dbReference type="Proteomes" id="UP000051952"/>
    </source>
</evidence>
<evidence type="ECO:0000256" key="3">
    <source>
        <dbReference type="ARBA" id="ARBA00022989"/>
    </source>
</evidence>
<evidence type="ECO:0000256" key="5">
    <source>
        <dbReference type="SAM" id="Phobius"/>
    </source>
</evidence>